<feature type="region of interest" description="Disordered" evidence="1">
    <location>
        <begin position="87"/>
        <end position="113"/>
    </location>
</feature>
<feature type="compositionally biased region" description="Polar residues" evidence="1">
    <location>
        <begin position="47"/>
        <end position="68"/>
    </location>
</feature>
<dbReference type="EMBL" id="CP090896">
    <property type="protein sequence ID" value="ULT82497.1"/>
    <property type="molecule type" value="Genomic_DNA"/>
</dbReference>
<name>A0AAE8ZRM6_CAEBR</name>
<evidence type="ECO:0000313" key="3">
    <source>
        <dbReference type="Proteomes" id="UP000827892"/>
    </source>
</evidence>
<gene>
    <name evidence="2" type="ORF">L3Y34_012045</name>
</gene>
<evidence type="ECO:0000256" key="1">
    <source>
        <dbReference type="SAM" id="MobiDB-lite"/>
    </source>
</evidence>
<dbReference type="AlphaFoldDB" id="A0AAE8ZRM6"/>
<feature type="compositionally biased region" description="Basic residues" evidence="1">
    <location>
        <begin position="214"/>
        <end position="226"/>
    </location>
</feature>
<sequence length="270" mass="29283">MFDIYVVFHCQQHSDHHVNERIMSSPSQSSSAPSPPKSQRKSRSDDNNPQNPISDEESLQVNLNSSPACSPARRALSIDLMKSPVGTKMTDLSRTPPPVHKKKAHRGGHGIDLRQRSSSYDIHSSSSNPHHSPIRHASLPVLNLDDGIGNFGRMTIHTPAPPVRRAPKHKTMDINEGATSSTASDIPLVKMQRTDFATSGTSGQGSAITSASRRVSRPRRVLHRRSLFSPKPASTSEKAAIPSGQSKNDVPSGSSNIPKTAESSPEKMDE</sequence>
<feature type="compositionally biased region" description="Polar residues" evidence="1">
    <location>
        <begin position="232"/>
        <end position="263"/>
    </location>
</feature>
<proteinExistence type="predicted"/>
<reference evidence="2 3" key="1">
    <citation type="submission" date="2022-05" db="EMBL/GenBank/DDBJ databases">
        <title>Chromosome-level reference genomes for two strains of Caenorhabditis briggsae: an improved platform for comparative genomics.</title>
        <authorList>
            <person name="Stevens L."/>
            <person name="Andersen E.C."/>
        </authorList>
    </citation>
    <scope>NUCLEOTIDE SEQUENCE [LARGE SCALE GENOMIC DNA]</scope>
    <source>
        <strain evidence="2">QX1410_ONT</strain>
        <tissue evidence="2">Whole-organism</tissue>
    </source>
</reference>
<dbReference type="Proteomes" id="UP000827892">
    <property type="component" value="Chromosome X"/>
</dbReference>
<feature type="region of interest" description="Disordered" evidence="1">
    <location>
        <begin position="196"/>
        <end position="270"/>
    </location>
</feature>
<evidence type="ECO:0000313" key="2">
    <source>
        <dbReference type="EMBL" id="ULT82497.1"/>
    </source>
</evidence>
<accession>A0AAE8ZRM6</accession>
<feature type="compositionally biased region" description="Polar residues" evidence="1">
    <location>
        <begin position="196"/>
        <end position="209"/>
    </location>
</feature>
<organism evidence="2 3">
    <name type="scientific">Caenorhabditis briggsae</name>
    <dbReference type="NCBI Taxonomy" id="6238"/>
    <lineage>
        <taxon>Eukaryota</taxon>
        <taxon>Metazoa</taxon>
        <taxon>Ecdysozoa</taxon>
        <taxon>Nematoda</taxon>
        <taxon>Chromadorea</taxon>
        <taxon>Rhabditida</taxon>
        <taxon>Rhabditina</taxon>
        <taxon>Rhabditomorpha</taxon>
        <taxon>Rhabditoidea</taxon>
        <taxon>Rhabditidae</taxon>
        <taxon>Peloderinae</taxon>
        <taxon>Caenorhabditis</taxon>
    </lineage>
</organism>
<feature type="compositionally biased region" description="Basic residues" evidence="1">
    <location>
        <begin position="99"/>
        <end position="108"/>
    </location>
</feature>
<protein>
    <submittedName>
        <fullName evidence="2">Uncharacterized protein</fullName>
    </submittedName>
</protein>
<feature type="region of interest" description="Disordered" evidence="1">
    <location>
        <begin position="15"/>
        <end position="70"/>
    </location>
</feature>